<accession>A0A9W7FRP6</accession>
<keyword evidence="1" id="KW-0732">Signal</keyword>
<evidence type="ECO:0000313" key="2">
    <source>
        <dbReference type="EMBL" id="GMI17782.1"/>
    </source>
</evidence>
<evidence type="ECO:0000256" key="1">
    <source>
        <dbReference type="SAM" id="SignalP"/>
    </source>
</evidence>
<gene>
    <name evidence="2" type="ORF">TrLO_g3280</name>
</gene>
<keyword evidence="3" id="KW-1185">Reference proteome</keyword>
<dbReference type="OrthoDB" id="188765at2759"/>
<evidence type="ECO:0000313" key="3">
    <source>
        <dbReference type="Proteomes" id="UP001165122"/>
    </source>
</evidence>
<sequence length="267" mass="27915">MFSQLFALFSLVSMVVATPSGDYSGSKTVLGQTINAKISASSDTLMDLTISGVIDLACSDEAYHMSGAEIIVDGIDTAGDCAHDALEENSVTLEKTVYDESSDTITVSVKYSVMSIDLVLTKGSSNFVIALPVDLTTTPSGAYSGSKTVLGQTINAMVSANTDTSMDLSISGVISLSCSDEAYHLDGSDIIVDNIDQAGDCAHDALEENGVTLKGVTYDESSDTITVSVKYSVMSIDLVLAKASVTDKNPTKTLPIMVKNLRGSATQ</sequence>
<protein>
    <submittedName>
        <fullName evidence="2">Uncharacterized protein</fullName>
    </submittedName>
</protein>
<reference evidence="3" key="1">
    <citation type="journal article" date="2023" name="Commun. Biol.">
        <title>Genome analysis of Parmales, the sister group of diatoms, reveals the evolutionary specialization of diatoms from phago-mixotrophs to photoautotrophs.</title>
        <authorList>
            <person name="Ban H."/>
            <person name="Sato S."/>
            <person name="Yoshikawa S."/>
            <person name="Yamada K."/>
            <person name="Nakamura Y."/>
            <person name="Ichinomiya M."/>
            <person name="Sato N."/>
            <person name="Blanc-Mathieu R."/>
            <person name="Endo H."/>
            <person name="Kuwata A."/>
            <person name="Ogata H."/>
        </authorList>
    </citation>
    <scope>NUCLEOTIDE SEQUENCE [LARGE SCALE GENOMIC DNA]</scope>
    <source>
        <strain evidence="3">NIES 3700</strain>
    </source>
</reference>
<comment type="caution">
    <text evidence="2">The sequence shown here is derived from an EMBL/GenBank/DDBJ whole genome shotgun (WGS) entry which is preliminary data.</text>
</comment>
<name>A0A9W7FRP6_9STRA</name>
<feature type="chain" id="PRO_5040880047" evidence="1">
    <location>
        <begin position="18"/>
        <end position="267"/>
    </location>
</feature>
<dbReference type="EMBL" id="BRXW01000305">
    <property type="protein sequence ID" value="GMI17782.1"/>
    <property type="molecule type" value="Genomic_DNA"/>
</dbReference>
<dbReference type="Proteomes" id="UP001165122">
    <property type="component" value="Unassembled WGS sequence"/>
</dbReference>
<dbReference type="AlphaFoldDB" id="A0A9W7FRP6"/>
<organism evidence="2 3">
    <name type="scientific">Triparma laevis f. longispina</name>
    <dbReference type="NCBI Taxonomy" id="1714387"/>
    <lineage>
        <taxon>Eukaryota</taxon>
        <taxon>Sar</taxon>
        <taxon>Stramenopiles</taxon>
        <taxon>Ochrophyta</taxon>
        <taxon>Bolidophyceae</taxon>
        <taxon>Parmales</taxon>
        <taxon>Triparmaceae</taxon>
        <taxon>Triparma</taxon>
    </lineage>
</organism>
<feature type="signal peptide" evidence="1">
    <location>
        <begin position="1"/>
        <end position="17"/>
    </location>
</feature>
<proteinExistence type="predicted"/>